<dbReference type="AlphaFoldDB" id="A0A379JRB4"/>
<accession>A0A379JRB4</accession>
<sequence>MNPKDWIDLLQRLFAWLSERRNPVRQQAARVLSTFEAHGVRRGTNRIREAGTWVTVEPKPT</sequence>
<dbReference type="RefSeq" id="WP_074856473.1">
    <property type="nucleotide sequence ID" value="NZ_FNZC01000012.1"/>
</dbReference>
<proteinExistence type="predicted"/>
<dbReference type="Proteomes" id="UP000255303">
    <property type="component" value="Unassembled WGS sequence"/>
</dbReference>
<evidence type="ECO:0000313" key="2">
    <source>
        <dbReference type="Proteomes" id="UP000255303"/>
    </source>
</evidence>
<protein>
    <submittedName>
        <fullName evidence="1">Uncharacterized protein</fullName>
    </submittedName>
</protein>
<evidence type="ECO:0000313" key="1">
    <source>
        <dbReference type="EMBL" id="SUD50761.1"/>
    </source>
</evidence>
<dbReference type="EMBL" id="UGUV01000002">
    <property type="protein sequence ID" value="SUD50761.1"/>
    <property type="molecule type" value="Genomic_DNA"/>
</dbReference>
<organism evidence="1 2">
    <name type="scientific">Ectopseudomonas oleovorans</name>
    <name type="common">Pseudomonas oleovorans</name>
    <dbReference type="NCBI Taxonomy" id="301"/>
    <lineage>
        <taxon>Bacteria</taxon>
        <taxon>Pseudomonadati</taxon>
        <taxon>Pseudomonadota</taxon>
        <taxon>Gammaproteobacteria</taxon>
        <taxon>Pseudomonadales</taxon>
        <taxon>Pseudomonadaceae</taxon>
        <taxon>Ectopseudomonas</taxon>
    </lineage>
</organism>
<gene>
    <name evidence="1" type="ORF">NCTC10692_01189</name>
</gene>
<reference evidence="1 2" key="1">
    <citation type="submission" date="2018-06" db="EMBL/GenBank/DDBJ databases">
        <authorList>
            <consortium name="Pathogen Informatics"/>
            <person name="Doyle S."/>
        </authorList>
    </citation>
    <scope>NUCLEOTIDE SEQUENCE [LARGE SCALE GENOMIC DNA]</scope>
    <source>
        <strain evidence="1 2">NCTC10692</strain>
    </source>
</reference>
<name>A0A379JRB4_ECTOL</name>